<accession>A0A565ANC5</accession>
<protein>
    <recommendedName>
        <fullName evidence="3">DUF4408 domain-containing protein</fullName>
    </recommendedName>
</protein>
<feature type="transmembrane region" description="Helical" evidence="2">
    <location>
        <begin position="6"/>
        <end position="30"/>
    </location>
</feature>
<dbReference type="AlphaFoldDB" id="A0A565ANC5"/>
<feature type="domain" description="DUF4408" evidence="3">
    <location>
        <begin position="38"/>
        <end position="70"/>
    </location>
</feature>
<feature type="region of interest" description="Disordered" evidence="1">
    <location>
        <begin position="244"/>
        <end position="266"/>
    </location>
</feature>
<dbReference type="Pfam" id="PF14364">
    <property type="entry name" value="DUF4408"/>
    <property type="match status" value="1"/>
</dbReference>
<keyword evidence="5" id="KW-1185">Reference proteome</keyword>
<dbReference type="OrthoDB" id="1093519at2759"/>
<evidence type="ECO:0000259" key="3">
    <source>
        <dbReference type="Pfam" id="PF14364"/>
    </source>
</evidence>
<name>A0A565ANC5_9BRAS</name>
<dbReference type="InterPro" id="IPR025520">
    <property type="entry name" value="DUF4408"/>
</dbReference>
<evidence type="ECO:0000256" key="1">
    <source>
        <dbReference type="SAM" id="MobiDB-lite"/>
    </source>
</evidence>
<keyword evidence="2" id="KW-0472">Membrane</keyword>
<sequence>MVSSTIKAVIISTGITVMALFLKAYLPIALDLSLSQSPIIWSSFLSWLKPPYLFVVINVIITIIVASSSYHDGEDEEILHSDDDDYKIIHETEQIVVRNVDLDPDFDFPATFPPPIVVAEVERSEIVYEEKEKEISGVIDGADEISKLNQVSPSMMEESENLVTASSGHRKPVKASQKGGSNKRKKVLRVAKPKKTTMENTWKIVTEEGKSTTLTSHHRRSDTVEVQERALRKSVTFRDMTNYQRSPSTVTSPVKMKKEMSPSREELNRRVEAFIKKCKEERLLESMRLDKVVVA</sequence>
<dbReference type="PANTHER" id="PTHR33098:SF52">
    <property type="entry name" value="T28P6.11 PROTEIN-RELATED"/>
    <property type="match status" value="1"/>
</dbReference>
<feature type="region of interest" description="Disordered" evidence="1">
    <location>
        <begin position="163"/>
        <end position="186"/>
    </location>
</feature>
<comment type="caution">
    <text evidence="4">The sequence shown here is derived from an EMBL/GenBank/DDBJ whole genome shotgun (WGS) entry which is preliminary data.</text>
</comment>
<evidence type="ECO:0000313" key="5">
    <source>
        <dbReference type="Proteomes" id="UP000489600"/>
    </source>
</evidence>
<keyword evidence="2" id="KW-0812">Transmembrane</keyword>
<proteinExistence type="predicted"/>
<organism evidence="4 5">
    <name type="scientific">Arabis nemorensis</name>
    <dbReference type="NCBI Taxonomy" id="586526"/>
    <lineage>
        <taxon>Eukaryota</taxon>
        <taxon>Viridiplantae</taxon>
        <taxon>Streptophyta</taxon>
        <taxon>Embryophyta</taxon>
        <taxon>Tracheophyta</taxon>
        <taxon>Spermatophyta</taxon>
        <taxon>Magnoliopsida</taxon>
        <taxon>eudicotyledons</taxon>
        <taxon>Gunneridae</taxon>
        <taxon>Pentapetalae</taxon>
        <taxon>rosids</taxon>
        <taxon>malvids</taxon>
        <taxon>Brassicales</taxon>
        <taxon>Brassicaceae</taxon>
        <taxon>Arabideae</taxon>
        <taxon>Arabis</taxon>
    </lineage>
</organism>
<dbReference type="Proteomes" id="UP000489600">
    <property type="component" value="Unassembled WGS sequence"/>
</dbReference>
<dbReference type="EMBL" id="CABITT030000001">
    <property type="protein sequence ID" value="VVA90935.1"/>
    <property type="molecule type" value="Genomic_DNA"/>
</dbReference>
<evidence type="ECO:0000313" key="4">
    <source>
        <dbReference type="EMBL" id="VVA90935.1"/>
    </source>
</evidence>
<feature type="compositionally biased region" description="Basic and acidic residues" evidence="1">
    <location>
        <begin position="256"/>
        <end position="266"/>
    </location>
</feature>
<dbReference type="PANTHER" id="PTHR33098">
    <property type="entry name" value="COTTON FIBER (DUF761)"/>
    <property type="match status" value="1"/>
</dbReference>
<reference evidence="4" key="1">
    <citation type="submission" date="2019-07" db="EMBL/GenBank/DDBJ databases">
        <authorList>
            <person name="Dittberner H."/>
        </authorList>
    </citation>
    <scope>NUCLEOTIDE SEQUENCE [LARGE SCALE GENOMIC DNA]</scope>
</reference>
<evidence type="ECO:0000256" key="2">
    <source>
        <dbReference type="SAM" id="Phobius"/>
    </source>
</evidence>
<gene>
    <name evidence="4" type="ORF">ANE_LOCUS1380</name>
</gene>
<keyword evidence="2" id="KW-1133">Transmembrane helix</keyword>